<proteinExistence type="predicted"/>
<evidence type="ECO:0000313" key="1">
    <source>
        <dbReference type="EMBL" id="KTB30396.1"/>
    </source>
</evidence>
<name>A0A0W0F257_MONRR</name>
<dbReference type="Proteomes" id="UP000054988">
    <property type="component" value="Unassembled WGS sequence"/>
</dbReference>
<dbReference type="AlphaFoldDB" id="A0A0W0F257"/>
<gene>
    <name evidence="1" type="ORF">WG66_17025</name>
</gene>
<dbReference type="EMBL" id="LATX01002386">
    <property type="protein sequence ID" value="KTB30396.1"/>
    <property type="molecule type" value="Genomic_DNA"/>
</dbReference>
<comment type="caution">
    <text evidence="1">The sequence shown here is derived from an EMBL/GenBank/DDBJ whole genome shotgun (WGS) entry which is preliminary data.</text>
</comment>
<organism evidence="1 2">
    <name type="scientific">Moniliophthora roreri</name>
    <name type="common">Frosty pod rot fungus</name>
    <name type="synonym">Monilia roreri</name>
    <dbReference type="NCBI Taxonomy" id="221103"/>
    <lineage>
        <taxon>Eukaryota</taxon>
        <taxon>Fungi</taxon>
        <taxon>Dikarya</taxon>
        <taxon>Basidiomycota</taxon>
        <taxon>Agaricomycotina</taxon>
        <taxon>Agaricomycetes</taxon>
        <taxon>Agaricomycetidae</taxon>
        <taxon>Agaricales</taxon>
        <taxon>Marasmiineae</taxon>
        <taxon>Marasmiaceae</taxon>
        <taxon>Moniliophthora</taxon>
    </lineage>
</organism>
<sequence>MLPFALLMHTRTFPGN</sequence>
<evidence type="ECO:0000313" key="2">
    <source>
        <dbReference type="Proteomes" id="UP000054988"/>
    </source>
</evidence>
<reference evidence="1 2" key="1">
    <citation type="submission" date="2015-12" db="EMBL/GenBank/DDBJ databases">
        <title>Draft genome sequence of Moniliophthora roreri, the causal agent of frosty pod rot of cacao.</title>
        <authorList>
            <person name="Aime M.C."/>
            <person name="Diaz-Valderrama J.R."/>
            <person name="Kijpornyongpan T."/>
            <person name="Phillips-Mora W."/>
        </authorList>
    </citation>
    <scope>NUCLEOTIDE SEQUENCE [LARGE SCALE GENOMIC DNA]</scope>
    <source>
        <strain evidence="1 2">MCA 2952</strain>
    </source>
</reference>
<protein>
    <submittedName>
        <fullName evidence="1">Uncharacterized protein</fullName>
    </submittedName>
</protein>
<accession>A0A0W0F257</accession>